<organism evidence="1">
    <name type="scientific">Nitratidesulfovibrio vulgaris (strain DSM 19637 / Miyazaki F)</name>
    <name type="common">Desulfovibrio vulgaris</name>
    <dbReference type="NCBI Taxonomy" id="883"/>
    <lineage>
        <taxon>Bacteria</taxon>
        <taxon>Pseudomonadati</taxon>
        <taxon>Thermodesulfobacteriota</taxon>
        <taxon>Desulfovibrionia</taxon>
        <taxon>Desulfovibrionales</taxon>
        <taxon>Desulfovibrionaceae</taxon>
        <taxon>Nitratidesulfovibrio</taxon>
    </lineage>
</organism>
<dbReference type="EMBL" id="CP001197">
    <property type="protein sequence ID" value="ACL07694.1"/>
    <property type="molecule type" value="Genomic_DNA"/>
</dbReference>
<dbReference type="eggNOG" id="COG4387">
    <property type="taxonomic scope" value="Bacteria"/>
</dbReference>
<dbReference type="STRING" id="883.DvMF_0737"/>
<protein>
    <recommendedName>
        <fullName evidence="2">DUF1320 domain-containing protein</fullName>
    </recommendedName>
</protein>
<dbReference type="AlphaFoldDB" id="B8DKZ1"/>
<dbReference type="HOGENOM" id="CLU_112375_1_1_7"/>
<sequence length="139" mass="14523">MAYATPDDLVAAFGLDEVIAVTDRENTGQVDATVALEALNRASSEADSYLAARYPLPLAEVPPALLTAVCDMARYRLTGGMATETDTIVERYRAAVSWLRDVAAGRAVLPGAAAPAPGSGVVIHAGRRDWLPAPEGDDA</sequence>
<evidence type="ECO:0000313" key="1">
    <source>
        <dbReference type="EMBL" id="ACL07694.1"/>
    </source>
</evidence>
<accession>B8DKZ1</accession>
<dbReference type="Pfam" id="PF07030">
    <property type="entry name" value="Phage_Mu_Gp36"/>
    <property type="match status" value="1"/>
</dbReference>
<gene>
    <name evidence="1" type="ordered locus">DvMF_0737</name>
</gene>
<dbReference type="InterPro" id="IPR009752">
    <property type="entry name" value="Phage_Mu_GpJ"/>
</dbReference>
<reference evidence="1" key="1">
    <citation type="submission" date="2008-10" db="EMBL/GenBank/DDBJ databases">
        <title>Complete sequence of Desulfovibrio vulgaris str. 'Miyazaki F'.</title>
        <authorList>
            <person name="Lucas S."/>
            <person name="Copeland A."/>
            <person name="Lapidus A."/>
            <person name="Glavina del Rio T."/>
            <person name="Dalin E."/>
            <person name="Tice H."/>
            <person name="Bruce D."/>
            <person name="Goodwin L."/>
            <person name="Pitluck S."/>
            <person name="Sims D."/>
            <person name="Brettin T."/>
            <person name="Detter J.C."/>
            <person name="Han C."/>
            <person name="Larimer F."/>
            <person name="Land M."/>
            <person name="Hauser L."/>
            <person name="Kyrpides N."/>
            <person name="Mikhailova N."/>
            <person name="Hazen T.C."/>
            <person name="Richardson P."/>
        </authorList>
    </citation>
    <scope>NUCLEOTIDE SEQUENCE</scope>
    <source>
        <strain evidence="1">Miyazaki F</strain>
    </source>
</reference>
<name>B8DKZ1_NITV9</name>
<dbReference type="OrthoDB" id="9805172at2"/>
<dbReference type="KEGG" id="dvm:DvMF_0737"/>
<evidence type="ECO:0008006" key="2">
    <source>
        <dbReference type="Google" id="ProtNLM"/>
    </source>
</evidence>
<proteinExistence type="predicted"/>